<organism evidence="2 3">
    <name type="scientific">Lachancea mirantina</name>
    <dbReference type="NCBI Taxonomy" id="1230905"/>
    <lineage>
        <taxon>Eukaryota</taxon>
        <taxon>Fungi</taxon>
        <taxon>Dikarya</taxon>
        <taxon>Ascomycota</taxon>
        <taxon>Saccharomycotina</taxon>
        <taxon>Saccharomycetes</taxon>
        <taxon>Saccharomycetales</taxon>
        <taxon>Saccharomycetaceae</taxon>
        <taxon>Lachancea</taxon>
    </lineage>
</organism>
<dbReference type="EMBL" id="LT598464">
    <property type="protein sequence ID" value="SCU80478.1"/>
    <property type="molecule type" value="Genomic_DNA"/>
</dbReference>
<name>A0A1G4IU77_9SACH</name>
<protein>
    <submittedName>
        <fullName evidence="2">LAMI_0B02564g1_1</fullName>
    </submittedName>
</protein>
<evidence type="ECO:0000313" key="2">
    <source>
        <dbReference type="EMBL" id="SCU80478.1"/>
    </source>
</evidence>
<feature type="region of interest" description="Disordered" evidence="1">
    <location>
        <begin position="17"/>
        <end position="57"/>
    </location>
</feature>
<keyword evidence="3" id="KW-1185">Reference proteome</keyword>
<accession>A0A1G4IU77</accession>
<feature type="compositionally biased region" description="Low complexity" evidence="1">
    <location>
        <begin position="121"/>
        <end position="131"/>
    </location>
</feature>
<proteinExistence type="predicted"/>
<feature type="compositionally biased region" description="Basic and acidic residues" evidence="1">
    <location>
        <begin position="35"/>
        <end position="49"/>
    </location>
</feature>
<sequence length="243" mass="25942">MLQTSGTLLKKLTHQISPYTSHGGAPSGAPRSLFQKRDRGRDRERDVTRPRTGVAAGADAGNYLERISTRLADELKWEAEHVERVQNDNEDDVAGGDDDDDASLLRRRRGSRGAGAGAGAGAAAAGNNGAAVQSDTRKKRKSKARLTKQRIEQLVQESRAGTNGMYQVSGGWMGARVHGSFSTVHGATLRDAAAAGFAPEAGSGARQGKAPRGGKKSWRAACAGYGLRTSGVWRRWWCVRVCV</sequence>
<feature type="region of interest" description="Disordered" evidence="1">
    <location>
        <begin position="84"/>
        <end position="149"/>
    </location>
</feature>
<feature type="compositionally biased region" description="Basic residues" evidence="1">
    <location>
        <begin position="137"/>
        <end position="148"/>
    </location>
</feature>
<evidence type="ECO:0000256" key="1">
    <source>
        <dbReference type="SAM" id="MobiDB-lite"/>
    </source>
</evidence>
<evidence type="ECO:0000313" key="3">
    <source>
        <dbReference type="Proteomes" id="UP000191024"/>
    </source>
</evidence>
<dbReference type="OrthoDB" id="4035593at2759"/>
<gene>
    <name evidence="2" type="ORF">LAMI_0B02564G</name>
</gene>
<dbReference type="AlphaFoldDB" id="A0A1G4IU77"/>
<feature type="compositionally biased region" description="Acidic residues" evidence="1">
    <location>
        <begin position="88"/>
        <end position="102"/>
    </location>
</feature>
<dbReference type="Proteomes" id="UP000191024">
    <property type="component" value="Chromosome B"/>
</dbReference>
<reference evidence="2 3" key="1">
    <citation type="submission" date="2016-03" db="EMBL/GenBank/DDBJ databases">
        <authorList>
            <person name="Devillers H."/>
        </authorList>
    </citation>
    <scope>NUCLEOTIDE SEQUENCE [LARGE SCALE GENOMIC DNA]</scope>
    <source>
        <strain evidence="2">CBS 11717</strain>
    </source>
</reference>